<dbReference type="FunFam" id="1.10.10.60:FF:000015">
    <property type="entry name" value="Transcription factor RAX3"/>
    <property type="match status" value="1"/>
</dbReference>
<keyword evidence="2" id="KW-0677">Repeat</keyword>
<dbReference type="PROSITE" id="PS51294">
    <property type="entry name" value="HTH_MYB"/>
    <property type="match status" value="2"/>
</dbReference>
<evidence type="ECO:0000256" key="1">
    <source>
        <dbReference type="ARBA" id="ARBA00004123"/>
    </source>
</evidence>
<dbReference type="Gene3D" id="1.10.10.60">
    <property type="entry name" value="Homeodomain-like"/>
    <property type="match status" value="2"/>
</dbReference>
<evidence type="ECO:0000256" key="2">
    <source>
        <dbReference type="ARBA" id="ARBA00022737"/>
    </source>
</evidence>
<feature type="compositionally biased region" description="Basic residues" evidence="7">
    <location>
        <begin position="353"/>
        <end position="366"/>
    </location>
</feature>
<feature type="compositionally biased region" description="Basic and acidic residues" evidence="7">
    <location>
        <begin position="339"/>
        <end position="352"/>
    </location>
</feature>
<comment type="caution">
    <text evidence="10">The sequence shown here is derived from an EMBL/GenBank/DDBJ whole genome shotgun (WGS) entry which is preliminary data.</text>
</comment>
<reference evidence="10" key="1">
    <citation type="submission" date="2020-06" db="EMBL/GenBank/DDBJ databases">
        <authorList>
            <person name="Li T."/>
            <person name="Hu X."/>
            <person name="Zhang T."/>
            <person name="Song X."/>
            <person name="Zhang H."/>
            <person name="Dai N."/>
            <person name="Sheng W."/>
            <person name="Hou X."/>
            <person name="Wei L."/>
        </authorList>
    </citation>
    <scope>NUCLEOTIDE SEQUENCE</scope>
    <source>
        <strain evidence="10">G02</strain>
        <tissue evidence="10">Leaf</tissue>
    </source>
</reference>
<dbReference type="InterPro" id="IPR009057">
    <property type="entry name" value="Homeodomain-like_sf"/>
</dbReference>
<dbReference type="PANTHER" id="PTHR47999:SF14">
    <property type="entry name" value="TRANSCRIPTION FACTOR MYB13-LIKE"/>
    <property type="match status" value="1"/>
</dbReference>
<keyword evidence="5" id="KW-0804">Transcription</keyword>
<feature type="domain" description="HTH myb-type" evidence="9">
    <location>
        <begin position="9"/>
        <end position="61"/>
    </location>
</feature>
<evidence type="ECO:0000313" key="10">
    <source>
        <dbReference type="EMBL" id="KAL0306112.1"/>
    </source>
</evidence>
<dbReference type="SUPFAM" id="SSF46689">
    <property type="entry name" value="Homeodomain-like"/>
    <property type="match status" value="1"/>
</dbReference>
<feature type="domain" description="Myb-like" evidence="8">
    <location>
        <begin position="9"/>
        <end position="61"/>
    </location>
</feature>
<accession>A0AAW2KIN7</accession>
<evidence type="ECO:0000256" key="5">
    <source>
        <dbReference type="ARBA" id="ARBA00023163"/>
    </source>
</evidence>
<evidence type="ECO:0000256" key="3">
    <source>
        <dbReference type="ARBA" id="ARBA00023015"/>
    </source>
</evidence>
<feature type="domain" description="Myb-like" evidence="8">
    <location>
        <begin position="62"/>
        <end position="112"/>
    </location>
</feature>
<sequence>MGRAPCCDKSKVRSGPWSPEEDLKLITFIQKHGHTNWRALPKQAGLLRCGKSCRLRWINYLRPDLKRGNFTPQEEQTIIDLHTSIGNKWSKIASYLPGRTDNEIKNVWNTHLKKRQLQTGENAVINCHKNEANDNDSSHVDCSASSSSASSTSVDENAQKLPVPDQAVHDCEVMMKNPNDDHHSTSSSHACNVSDVTCSDHIRPEDSSKSEDTINEREGEPETGPDPDLDFWQVLDSLDPLQPTTTENSVGKQENMNLSVSGGSFESEAGISKWLRFLESELGLTSEGDCLPVDQDLMMTATRQLLQEVMSSAGFPQMRRKVDILAAAASVFGCKKNEARIKRRKSREDEKKHKSKKKHKSHKTSTRHSDKGKKSAGKHKDKGHKRDNSSKLKVQELSKDDYFSKSNEFAVWLNEERNIFFSDLSSDSARSLFSEFVSEWNNQELESKYYEGITTGTRSSHKWNIKQ</sequence>
<feature type="region of interest" description="Disordered" evidence="7">
    <location>
        <begin position="339"/>
        <end position="391"/>
    </location>
</feature>
<protein>
    <submittedName>
        <fullName evidence="10">Transcription factor</fullName>
    </submittedName>
</protein>
<dbReference type="InterPro" id="IPR001005">
    <property type="entry name" value="SANT/Myb"/>
</dbReference>
<keyword evidence="6" id="KW-0539">Nucleus</keyword>
<feature type="domain" description="HTH myb-type" evidence="9">
    <location>
        <begin position="62"/>
        <end position="116"/>
    </location>
</feature>
<dbReference type="Pfam" id="PF00249">
    <property type="entry name" value="Myb_DNA-binding"/>
    <property type="match status" value="2"/>
</dbReference>
<dbReference type="SMART" id="SM00717">
    <property type="entry name" value="SANT"/>
    <property type="match status" value="2"/>
</dbReference>
<feature type="compositionally biased region" description="Basic residues" evidence="7">
    <location>
        <begin position="374"/>
        <end position="383"/>
    </location>
</feature>
<dbReference type="PANTHER" id="PTHR47999">
    <property type="entry name" value="TRANSCRIPTION FACTOR MYB8-RELATED-RELATED"/>
    <property type="match status" value="1"/>
</dbReference>
<dbReference type="PROSITE" id="PS50090">
    <property type="entry name" value="MYB_LIKE"/>
    <property type="match status" value="2"/>
</dbReference>
<organism evidence="10">
    <name type="scientific">Sesamum radiatum</name>
    <name type="common">Black benniseed</name>
    <dbReference type="NCBI Taxonomy" id="300843"/>
    <lineage>
        <taxon>Eukaryota</taxon>
        <taxon>Viridiplantae</taxon>
        <taxon>Streptophyta</taxon>
        <taxon>Embryophyta</taxon>
        <taxon>Tracheophyta</taxon>
        <taxon>Spermatophyta</taxon>
        <taxon>Magnoliopsida</taxon>
        <taxon>eudicotyledons</taxon>
        <taxon>Gunneridae</taxon>
        <taxon>Pentapetalae</taxon>
        <taxon>asterids</taxon>
        <taxon>lamiids</taxon>
        <taxon>Lamiales</taxon>
        <taxon>Pedaliaceae</taxon>
        <taxon>Sesamum</taxon>
    </lineage>
</organism>
<dbReference type="AlphaFoldDB" id="A0AAW2KIN7"/>
<gene>
    <name evidence="10" type="ORF">Sradi_6028500</name>
</gene>
<reference evidence="10" key="2">
    <citation type="journal article" date="2024" name="Plant">
        <title>Genomic evolution and insights into agronomic trait innovations of Sesamum species.</title>
        <authorList>
            <person name="Miao H."/>
            <person name="Wang L."/>
            <person name="Qu L."/>
            <person name="Liu H."/>
            <person name="Sun Y."/>
            <person name="Le M."/>
            <person name="Wang Q."/>
            <person name="Wei S."/>
            <person name="Zheng Y."/>
            <person name="Lin W."/>
            <person name="Duan Y."/>
            <person name="Cao H."/>
            <person name="Xiong S."/>
            <person name="Wang X."/>
            <person name="Wei L."/>
            <person name="Li C."/>
            <person name="Ma Q."/>
            <person name="Ju M."/>
            <person name="Zhao R."/>
            <person name="Li G."/>
            <person name="Mu C."/>
            <person name="Tian Q."/>
            <person name="Mei H."/>
            <person name="Zhang T."/>
            <person name="Gao T."/>
            <person name="Zhang H."/>
        </authorList>
    </citation>
    <scope>NUCLEOTIDE SEQUENCE</scope>
    <source>
        <strain evidence="10">G02</strain>
    </source>
</reference>
<feature type="region of interest" description="Disordered" evidence="7">
    <location>
        <begin position="129"/>
        <end position="162"/>
    </location>
</feature>
<evidence type="ECO:0000259" key="9">
    <source>
        <dbReference type="PROSITE" id="PS51294"/>
    </source>
</evidence>
<evidence type="ECO:0000256" key="7">
    <source>
        <dbReference type="SAM" id="MobiDB-lite"/>
    </source>
</evidence>
<dbReference type="GO" id="GO:0003677">
    <property type="term" value="F:DNA binding"/>
    <property type="evidence" value="ECO:0007669"/>
    <property type="project" value="UniProtKB-KW"/>
</dbReference>
<keyword evidence="3" id="KW-0805">Transcription regulation</keyword>
<keyword evidence="4" id="KW-0238">DNA-binding</keyword>
<evidence type="ECO:0000256" key="4">
    <source>
        <dbReference type="ARBA" id="ARBA00023125"/>
    </source>
</evidence>
<name>A0AAW2KIN7_SESRA</name>
<dbReference type="EMBL" id="JACGWJ010000028">
    <property type="protein sequence ID" value="KAL0306112.1"/>
    <property type="molecule type" value="Genomic_DNA"/>
</dbReference>
<feature type="region of interest" description="Disordered" evidence="7">
    <location>
        <begin position="198"/>
        <end position="229"/>
    </location>
</feature>
<dbReference type="InterPro" id="IPR015495">
    <property type="entry name" value="Myb_TF_plants"/>
</dbReference>
<comment type="subcellular location">
    <subcellularLocation>
        <location evidence="1">Nucleus</location>
    </subcellularLocation>
</comment>
<dbReference type="GO" id="GO:0005634">
    <property type="term" value="C:nucleus"/>
    <property type="evidence" value="ECO:0007669"/>
    <property type="project" value="UniProtKB-SubCell"/>
</dbReference>
<dbReference type="CDD" id="cd00167">
    <property type="entry name" value="SANT"/>
    <property type="match status" value="2"/>
</dbReference>
<evidence type="ECO:0000256" key="6">
    <source>
        <dbReference type="ARBA" id="ARBA00023242"/>
    </source>
</evidence>
<evidence type="ECO:0000259" key="8">
    <source>
        <dbReference type="PROSITE" id="PS50090"/>
    </source>
</evidence>
<proteinExistence type="predicted"/>
<feature type="compositionally biased region" description="Basic and acidic residues" evidence="7">
    <location>
        <begin position="198"/>
        <end position="220"/>
    </location>
</feature>
<dbReference type="InterPro" id="IPR017930">
    <property type="entry name" value="Myb_dom"/>
</dbReference>
<feature type="compositionally biased region" description="Basic and acidic residues" evidence="7">
    <location>
        <begin position="129"/>
        <end position="139"/>
    </location>
</feature>
<feature type="compositionally biased region" description="Low complexity" evidence="7">
    <location>
        <begin position="140"/>
        <end position="155"/>
    </location>
</feature>